<evidence type="ECO:0000313" key="2">
    <source>
        <dbReference type="Proteomes" id="UP001056120"/>
    </source>
</evidence>
<gene>
    <name evidence="1" type="ORF">L1987_22721</name>
</gene>
<reference evidence="1 2" key="2">
    <citation type="journal article" date="2022" name="Mol. Ecol. Resour.">
        <title>The genomes of chicory, endive, great burdock and yacon provide insights into Asteraceae paleo-polyploidization history and plant inulin production.</title>
        <authorList>
            <person name="Fan W."/>
            <person name="Wang S."/>
            <person name="Wang H."/>
            <person name="Wang A."/>
            <person name="Jiang F."/>
            <person name="Liu H."/>
            <person name="Zhao H."/>
            <person name="Xu D."/>
            <person name="Zhang Y."/>
        </authorList>
    </citation>
    <scope>NUCLEOTIDE SEQUENCE [LARGE SCALE GENOMIC DNA]</scope>
    <source>
        <strain evidence="2">cv. Yunnan</strain>
        <tissue evidence="1">Leaves</tissue>
    </source>
</reference>
<keyword evidence="2" id="KW-1185">Reference proteome</keyword>
<accession>A0ACB9IH31</accession>
<dbReference type="Proteomes" id="UP001056120">
    <property type="component" value="Linkage Group LG08"/>
</dbReference>
<protein>
    <submittedName>
        <fullName evidence="1">Uncharacterized protein</fullName>
    </submittedName>
</protein>
<evidence type="ECO:0000313" key="1">
    <source>
        <dbReference type="EMBL" id="KAI3806806.1"/>
    </source>
</evidence>
<organism evidence="1 2">
    <name type="scientific">Smallanthus sonchifolius</name>
    <dbReference type="NCBI Taxonomy" id="185202"/>
    <lineage>
        <taxon>Eukaryota</taxon>
        <taxon>Viridiplantae</taxon>
        <taxon>Streptophyta</taxon>
        <taxon>Embryophyta</taxon>
        <taxon>Tracheophyta</taxon>
        <taxon>Spermatophyta</taxon>
        <taxon>Magnoliopsida</taxon>
        <taxon>eudicotyledons</taxon>
        <taxon>Gunneridae</taxon>
        <taxon>Pentapetalae</taxon>
        <taxon>asterids</taxon>
        <taxon>campanulids</taxon>
        <taxon>Asterales</taxon>
        <taxon>Asteraceae</taxon>
        <taxon>Asteroideae</taxon>
        <taxon>Heliantheae alliance</taxon>
        <taxon>Millerieae</taxon>
        <taxon>Smallanthus</taxon>
    </lineage>
</organism>
<proteinExistence type="predicted"/>
<reference evidence="2" key="1">
    <citation type="journal article" date="2022" name="Mol. Ecol. Resour.">
        <title>The genomes of chicory, endive, great burdock and yacon provide insights into Asteraceae palaeo-polyploidization history and plant inulin production.</title>
        <authorList>
            <person name="Fan W."/>
            <person name="Wang S."/>
            <person name="Wang H."/>
            <person name="Wang A."/>
            <person name="Jiang F."/>
            <person name="Liu H."/>
            <person name="Zhao H."/>
            <person name="Xu D."/>
            <person name="Zhang Y."/>
        </authorList>
    </citation>
    <scope>NUCLEOTIDE SEQUENCE [LARGE SCALE GENOMIC DNA]</scope>
    <source>
        <strain evidence="2">cv. Yunnan</strain>
    </source>
</reference>
<sequence>MRRFGELVAVILVLSVASLSCRSLENERTLAIVKPDGISGNYTISITNIILQSGFTIQTHLTLHLAQDTVTTFYAEHSTKTFFPSLINYMTSGPVLIMVLEKVNAIADWRTLIGPTDARKAKITHPHSIRAMCVEDLRRNCVHGSDSHESAAREISFFFPGYAVILDPS</sequence>
<comment type="caution">
    <text evidence="1">The sequence shown here is derived from an EMBL/GenBank/DDBJ whole genome shotgun (WGS) entry which is preliminary data.</text>
</comment>
<name>A0ACB9IH31_9ASTR</name>
<dbReference type="EMBL" id="CM042025">
    <property type="protein sequence ID" value="KAI3806806.1"/>
    <property type="molecule type" value="Genomic_DNA"/>
</dbReference>